<dbReference type="GeneID" id="85226083"/>
<dbReference type="InterPro" id="IPR007224">
    <property type="entry name" value="TIF_Rrn11"/>
</dbReference>
<dbReference type="Pfam" id="PF04090">
    <property type="entry name" value="Rrn11"/>
    <property type="match status" value="1"/>
</dbReference>
<protein>
    <submittedName>
        <fullName evidence="2">Uncharacterized protein</fullName>
    </submittedName>
</protein>
<reference evidence="2" key="1">
    <citation type="submission" date="2023-03" db="EMBL/GenBank/DDBJ databases">
        <title>Mating type loci evolution in Malassezia.</title>
        <authorList>
            <person name="Coelho M.A."/>
        </authorList>
    </citation>
    <scope>NUCLEOTIDE SEQUENCE</scope>
    <source>
        <strain evidence="2">CBS 9431</strain>
    </source>
</reference>
<dbReference type="AlphaFoldDB" id="A0AAF0F298"/>
<gene>
    <name evidence="2" type="ORF">MJAP1_002432</name>
</gene>
<feature type="region of interest" description="Disordered" evidence="1">
    <location>
        <begin position="265"/>
        <end position="361"/>
    </location>
</feature>
<evidence type="ECO:0000256" key="1">
    <source>
        <dbReference type="SAM" id="MobiDB-lite"/>
    </source>
</evidence>
<organism evidence="2 3">
    <name type="scientific">Malassezia japonica</name>
    <dbReference type="NCBI Taxonomy" id="223818"/>
    <lineage>
        <taxon>Eukaryota</taxon>
        <taxon>Fungi</taxon>
        <taxon>Dikarya</taxon>
        <taxon>Basidiomycota</taxon>
        <taxon>Ustilaginomycotina</taxon>
        <taxon>Malasseziomycetes</taxon>
        <taxon>Malasseziales</taxon>
        <taxon>Malasseziaceae</taxon>
        <taxon>Malassezia</taxon>
    </lineage>
</organism>
<sequence length="393" mass="44400">MQAALFQPPPAYMDSDDYVYTHGLVPQSYLTPSSDPLDPRAVNTKAVADVRRQHVRRLYDLLQLMLLRRDAPRAARCLRLLMNAKEWRPIELWKMGLEVVMLPGSTRQPLRYLQQLARTRAVLRPYLLPLMVREMIAAGKYHDALEELNSVIAAYPYRHNPQLHAYLGLLTLYLGALSPTADTASPYTSLLAPTDTTPAVSPSVRRSARLHFENAVKVASRYMAMQNFAFQHRMRMHTQRHARLSRFAANHRERMWRSLREDGWIFGQDTPEPTPAQRSTPPTEDTEEESEADEGTLPQASYFTLESEVESGFTSDDPDSSPPPGTVEGPAPLPRDSPRTTTPELTEEGVPEAPEDAPEIHLPSVQWSVHVAQLYLESLAPYGPSVPRAHRRP</sequence>
<feature type="compositionally biased region" description="Pro residues" evidence="1">
    <location>
        <begin position="320"/>
        <end position="335"/>
    </location>
</feature>
<feature type="compositionally biased region" description="Acidic residues" evidence="1">
    <location>
        <begin position="284"/>
        <end position="294"/>
    </location>
</feature>
<name>A0AAF0F298_9BASI</name>
<feature type="compositionally biased region" description="Acidic residues" evidence="1">
    <location>
        <begin position="345"/>
        <end position="357"/>
    </location>
</feature>
<dbReference type="Proteomes" id="UP001217754">
    <property type="component" value="Chromosome 4"/>
</dbReference>
<keyword evidence="3" id="KW-1185">Reference proteome</keyword>
<accession>A0AAF0F298</accession>
<proteinExistence type="predicted"/>
<dbReference type="RefSeq" id="XP_060122352.1">
    <property type="nucleotide sequence ID" value="XM_060266369.1"/>
</dbReference>
<dbReference type="GO" id="GO:0001181">
    <property type="term" value="F:RNA polymerase I general transcription initiation factor activity"/>
    <property type="evidence" value="ECO:0007669"/>
    <property type="project" value="InterPro"/>
</dbReference>
<dbReference type="GO" id="GO:0001164">
    <property type="term" value="F:RNA polymerase I core promoter sequence-specific DNA binding"/>
    <property type="evidence" value="ECO:0007669"/>
    <property type="project" value="InterPro"/>
</dbReference>
<dbReference type="EMBL" id="CP119961">
    <property type="protein sequence ID" value="WFD39455.1"/>
    <property type="molecule type" value="Genomic_DNA"/>
</dbReference>
<evidence type="ECO:0000313" key="3">
    <source>
        <dbReference type="Proteomes" id="UP001217754"/>
    </source>
</evidence>
<evidence type="ECO:0000313" key="2">
    <source>
        <dbReference type="EMBL" id="WFD39455.1"/>
    </source>
</evidence>